<protein>
    <submittedName>
        <fullName evidence="1">Uncharacterized protein</fullName>
    </submittedName>
</protein>
<name>A0A0K2VEY3_LEPSM</name>
<organism evidence="1">
    <name type="scientific">Lepeophtheirus salmonis</name>
    <name type="common">Salmon louse</name>
    <name type="synonym">Caligus salmonis</name>
    <dbReference type="NCBI Taxonomy" id="72036"/>
    <lineage>
        <taxon>Eukaryota</taxon>
        <taxon>Metazoa</taxon>
        <taxon>Ecdysozoa</taxon>
        <taxon>Arthropoda</taxon>
        <taxon>Crustacea</taxon>
        <taxon>Multicrustacea</taxon>
        <taxon>Hexanauplia</taxon>
        <taxon>Copepoda</taxon>
        <taxon>Siphonostomatoida</taxon>
        <taxon>Caligidae</taxon>
        <taxon>Lepeophtheirus</taxon>
    </lineage>
</organism>
<dbReference type="EMBL" id="HACA01031737">
    <property type="protein sequence ID" value="CDW49098.1"/>
    <property type="molecule type" value="Transcribed_RNA"/>
</dbReference>
<accession>A0A0K2VEY3</accession>
<evidence type="ECO:0000313" key="1">
    <source>
        <dbReference type="EMBL" id="CDW49098.1"/>
    </source>
</evidence>
<proteinExistence type="predicted"/>
<reference evidence="1" key="1">
    <citation type="submission" date="2014-05" db="EMBL/GenBank/DDBJ databases">
        <authorList>
            <person name="Chronopoulou M."/>
        </authorList>
    </citation>
    <scope>NUCLEOTIDE SEQUENCE</scope>
    <source>
        <tissue evidence="1">Whole organism</tissue>
    </source>
</reference>
<sequence length="14" mass="1711">MTNVFELETNDNRK</sequence>